<organism evidence="6 7">
    <name type="scientific">Candolleomyces eurysporus</name>
    <dbReference type="NCBI Taxonomy" id="2828524"/>
    <lineage>
        <taxon>Eukaryota</taxon>
        <taxon>Fungi</taxon>
        <taxon>Dikarya</taxon>
        <taxon>Basidiomycota</taxon>
        <taxon>Agaricomycotina</taxon>
        <taxon>Agaricomycetes</taxon>
        <taxon>Agaricomycetidae</taxon>
        <taxon>Agaricales</taxon>
        <taxon>Agaricineae</taxon>
        <taxon>Psathyrellaceae</taxon>
        <taxon>Candolleomyces</taxon>
    </lineage>
</organism>
<gene>
    <name evidence="6" type="ORF">H1R20_g150</name>
</gene>
<keyword evidence="5" id="KW-0732">Signal</keyword>
<dbReference type="SUPFAM" id="SSF53335">
    <property type="entry name" value="S-adenosyl-L-methionine-dependent methyltransferases"/>
    <property type="match status" value="1"/>
</dbReference>
<dbReference type="GO" id="GO:0061542">
    <property type="term" value="F:3-demethylubiquinol 3-O-methyltransferase activity"/>
    <property type="evidence" value="ECO:0007669"/>
    <property type="project" value="InterPro"/>
</dbReference>
<feature type="chain" id="PRO_5040867466" description="Polyprenyldihydroxybenzoate methyltransferase" evidence="5">
    <location>
        <begin position="20"/>
        <end position="350"/>
    </location>
</feature>
<dbReference type="OrthoDB" id="3265906at2759"/>
<dbReference type="GO" id="GO:0032259">
    <property type="term" value="P:methylation"/>
    <property type="evidence" value="ECO:0007669"/>
    <property type="project" value="UniProtKB-KW"/>
</dbReference>
<evidence type="ECO:0000256" key="1">
    <source>
        <dbReference type="ARBA" id="ARBA00022603"/>
    </source>
</evidence>
<evidence type="ECO:0000256" key="3">
    <source>
        <dbReference type="ARBA" id="ARBA00022688"/>
    </source>
</evidence>
<keyword evidence="3" id="KW-0831">Ubiquinone biosynthesis</keyword>
<dbReference type="GO" id="GO:0010420">
    <property type="term" value="F:polyprenyldihydroxybenzoate methyltransferase activity"/>
    <property type="evidence" value="ECO:0007669"/>
    <property type="project" value="InterPro"/>
</dbReference>
<sequence>MLCHHYLPTLLLPALAAMAMHSSRRALTRFSGLLRQRRAIHAAAQASTVNDAEISHFSRLSSEWWDESGEFSFLHRMNPVRVQFIQEKLAEIARDEAPDGGADIQPGTILKGLDVLDIGCGGGLLSESLARLGARTVGIDASDANIAIASLHASADPSFRLSSSAFTLPHSSNSRNSLTYLHTTTSALLDPTSLEASPLIVPRQYDVVTSLEVLEHVSNPAHFLSECCSLVKPGGHLFLSTMARTPLAYALTILFAEHISGKVSKGTHTFSKYVNPDELLDFFKEYPPNEHQKWIEPSAKTYIPRHQAEVRGLIYNPLSASWILAPRNSLLGAQCNYIFWVRKPYAPSTI</sequence>
<keyword evidence="1" id="KW-0489">Methyltransferase</keyword>
<evidence type="ECO:0008006" key="8">
    <source>
        <dbReference type="Google" id="ProtNLM"/>
    </source>
</evidence>
<dbReference type="EMBL" id="JANBPK010000008">
    <property type="protein sequence ID" value="KAJ2936968.1"/>
    <property type="molecule type" value="Genomic_DNA"/>
</dbReference>
<feature type="signal peptide" evidence="5">
    <location>
        <begin position="1"/>
        <end position="19"/>
    </location>
</feature>
<dbReference type="Pfam" id="PF13489">
    <property type="entry name" value="Methyltransf_23"/>
    <property type="match status" value="1"/>
</dbReference>
<dbReference type="Proteomes" id="UP001140091">
    <property type="component" value="Unassembled WGS sequence"/>
</dbReference>
<evidence type="ECO:0000256" key="5">
    <source>
        <dbReference type="SAM" id="SignalP"/>
    </source>
</evidence>
<evidence type="ECO:0000313" key="6">
    <source>
        <dbReference type="EMBL" id="KAJ2936968.1"/>
    </source>
</evidence>
<evidence type="ECO:0000256" key="2">
    <source>
        <dbReference type="ARBA" id="ARBA00022679"/>
    </source>
</evidence>
<keyword evidence="4" id="KW-0949">S-adenosyl-L-methionine</keyword>
<dbReference type="PANTHER" id="PTHR43464">
    <property type="entry name" value="METHYLTRANSFERASE"/>
    <property type="match status" value="1"/>
</dbReference>
<dbReference type="AlphaFoldDB" id="A0A9W8MQ28"/>
<dbReference type="CDD" id="cd02440">
    <property type="entry name" value="AdoMet_MTases"/>
    <property type="match status" value="1"/>
</dbReference>
<reference evidence="6" key="1">
    <citation type="submission" date="2022-06" db="EMBL/GenBank/DDBJ databases">
        <title>Genome Sequence of Candolleomyces eurysporus.</title>
        <authorList>
            <person name="Buettner E."/>
        </authorList>
    </citation>
    <scope>NUCLEOTIDE SEQUENCE</scope>
    <source>
        <strain evidence="6">VTCC 930004</strain>
    </source>
</reference>
<comment type="caution">
    <text evidence="6">The sequence shown here is derived from an EMBL/GenBank/DDBJ whole genome shotgun (WGS) entry which is preliminary data.</text>
</comment>
<evidence type="ECO:0000256" key="4">
    <source>
        <dbReference type="ARBA" id="ARBA00022691"/>
    </source>
</evidence>
<name>A0A9W8MQ28_9AGAR</name>
<feature type="non-terminal residue" evidence="6">
    <location>
        <position position="350"/>
    </location>
</feature>
<dbReference type="GO" id="GO:0005739">
    <property type="term" value="C:mitochondrion"/>
    <property type="evidence" value="ECO:0007669"/>
    <property type="project" value="TreeGrafter"/>
</dbReference>
<dbReference type="Gene3D" id="3.40.50.150">
    <property type="entry name" value="Vaccinia Virus protein VP39"/>
    <property type="match status" value="1"/>
</dbReference>
<keyword evidence="2" id="KW-0808">Transferase</keyword>
<protein>
    <recommendedName>
        <fullName evidence="8">Polyprenyldihydroxybenzoate methyltransferase</fullName>
    </recommendedName>
</protein>
<dbReference type="HAMAP" id="MF_00472">
    <property type="entry name" value="UbiG"/>
    <property type="match status" value="1"/>
</dbReference>
<keyword evidence="7" id="KW-1185">Reference proteome</keyword>
<dbReference type="PANTHER" id="PTHR43464:SF19">
    <property type="entry name" value="UBIQUINONE BIOSYNTHESIS O-METHYLTRANSFERASE, MITOCHONDRIAL"/>
    <property type="match status" value="1"/>
</dbReference>
<dbReference type="InterPro" id="IPR029063">
    <property type="entry name" value="SAM-dependent_MTases_sf"/>
</dbReference>
<evidence type="ECO:0000313" key="7">
    <source>
        <dbReference type="Proteomes" id="UP001140091"/>
    </source>
</evidence>
<dbReference type="NCBIfam" id="TIGR01983">
    <property type="entry name" value="UbiG"/>
    <property type="match status" value="1"/>
</dbReference>
<proteinExistence type="inferred from homology"/>
<dbReference type="InterPro" id="IPR010233">
    <property type="entry name" value="UbiG_MeTrfase"/>
</dbReference>
<accession>A0A9W8MQ28</accession>